<organism evidence="1 2">
    <name type="scientific">Desulfobulbus oligotrophicus</name>
    <dbReference type="NCBI Taxonomy" id="1909699"/>
    <lineage>
        <taxon>Bacteria</taxon>
        <taxon>Pseudomonadati</taxon>
        <taxon>Thermodesulfobacteriota</taxon>
        <taxon>Desulfobulbia</taxon>
        <taxon>Desulfobulbales</taxon>
        <taxon>Desulfobulbaceae</taxon>
        <taxon>Desulfobulbus</taxon>
    </lineage>
</organism>
<dbReference type="AlphaFoldDB" id="A0A7T5VD35"/>
<gene>
    <name evidence="1" type="ORF">HP555_07370</name>
</gene>
<dbReference type="SUPFAM" id="SSF158446">
    <property type="entry name" value="IVS-encoded protein-like"/>
    <property type="match status" value="1"/>
</dbReference>
<reference evidence="1 2" key="1">
    <citation type="submission" date="2020-05" db="EMBL/GenBank/DDBJ databases">
        <title>Complete genome of Desulfobulbus oligotrophicus.</title>
        <authorList>
            <person name="Podar M."/>
        </authorList>
    </citation>
    <scope>NUCLEOTIDE SEQUENCE [LARGE SCALE GENOMIC DNA]</scope>
    <source>
        <strain evidence="1 2">Prop6</strain>
    </source>
</reference>
<dbReference type="Gene3D" id="1.20.1440.60">
    <property type="entry name" value="23S rRNA-intervening sequence"/>
    <property type="match status" value="1"/>
</dbReference>
<dbReference type="NCBIfam" id="TIGR02436">
    <property type="entry name" value="four helix bundle protein"/>
    <property type="match status" value="1"/>
</dbReference>
<dbReference type="EMBL" id="CP054140">
    <property type="protein sequence ID" value="QQG65695.1"/>
    <property type="molecule type" value="Genomic_DNA"/>
</dbReference>
<dbReference type="Proteomes" id="UP000596092">
    <property type="component" value="Chromosome"/>
</dbReference>
<dbReference type="PIRSF" id="PIRSF035652">
    <property type="entry name" value="CHP02436"/>
    <property type="match status" value="1"/>
</dbReference>
<dbReference type="InterPro" id="IPR012657">
    <property type="entry name" value="23S_rRNA-intervening_sequence"/>
</dbReference>
<protein>
    <submittedName>
        <fullName evidence="1">Four helix bundle protein</fullName>
    </submittedName>
</protein>
<dbReference type="KEGG" id="dog:HP555_07370"/>
<accession>A0A7T5VD35</accession>
<dbReference type="RefSeq" id="WP_199261069.1">
    <property type="nucleotide sequence ID" value="NZ_CP054140.1"/>
</dbReference>
<dbReference type="PANTHER" id="PTHR38471:SF2">
    <property type="entry name" value="FOUR HELIX BUNDLE PROTEIN"/>
    <property type="match status" value="1"/>
</dbReference>
<sequence>MRQDLPKRSFDFAKRIVTLCKHLEGSSSISRALANQLFRSGTSIGANIEEGQASQSEADFLSKYSIACKEARETHYWLRLLSETDLVSSDRLTDLIQEADELIAILTSIIRKIRAKRERAKTNG</sequence>
<name>A0A7T5VD35_9BACT</name>
<dbReference type="InterPro" id="IPR036583">
    <property type="entry name" value="23S_rRNA_IVS_sf"/>
</dbReference>
<evidence type="ECO:0000313" key="2">
    <source>
        <dbReference type="Proteomes" id="UP000596092"/>
    </source>
</evidence>
<evidence type="ECO:0000313" key="1">
    <source>
        <dbReference type="EMBL" id="QQG65695.1"/>
    </source>
</evidence>
<dbReference type="PANTHER" id="PTHR38471">
    <property type="entry name" value="FOUR HELIX BUNDLE PROTEIN"/>
    <property type="match status" value="1"/>
</dbReference>
<proteinExistence type="predicted"/>
<dbReference type="Pfam" id="PF05635">
    <property type="entry name" value="23S_rRNA_IVP"/>
    <property type="match status" value="1"/>
</dbReference>
<keyword evidence="2" id="KW-1185">Reference proteome</keyword>